<keyword evidence="1" id="KW-0175">Coiled coil</keyword>
<organism evidence="2">
    <name type="scientific">Proteinivorax tanatarense</name>
    <dbReference type="NCBI Taxonomy" id="1260629"/>
    <lineage>
        <taxon>Bacteria</taxon>
        <taxon>Bacillati</taxon>
        <taxon>Bacillota</taxon>
        <taxon>Clostridia</taxon>
        <taxon>Eubacteriales</taxon>
        <taxon>Proteinivoracaceae</taxon>
        <taxon>Proteinivorax</taxon>
    </lineage>
</organism>
<dbReference type="EMBL" id="CP158367">
    <property type="protein sequence ID" value="XBX76028.1"/>
    <property type="molecule type" value="Genomic_DNA"/>
</dbReference>
<reference evidence="2" key="1">
    <citation type="journal article" date="2013" name="Extremophiles">
        <title>Proteinivorax tanatarense gen. nov., sp. nov., an anaerobic, haloalkaliphilic, proteolytic bacterium isolated from a decaying algal bloom, and proposal of Proteinivoraceae fam. nov.</title>
        <authorList>
            <person name="Kevbrin V."/>
            <person name="Boltyanskaya Y."/>
            <person name="Zhilina T."/>
            <person name="Kolganova T."/>
            <person name="Lavrentjeva E."/>
            <person name="Kuznetsov B."/>
        </authorList>
    </citation>
    <scope>NUCLEOTIDE SEQUENCE</scope>
    <source>
        <strain evidence="2">Z-910T</strain>
    </source>
</reference>
<proteinExistence type="predicted"/>
<dbReference type="RefSeq" id="WP_350344763.1">
    <property type="nucleotide sequence ID" value="NZ_CP158367.1"/>
</dbReference>
<accession>A0AAU7VPP0</accession>
<evidence type="ECO:0000313" key="2">
    <source>
        <dbReference type="EMBL" id="XBX76028.1"/>
    </source>
</evidence>
<feature type="coiled-coil region" evidence="1">
    <location>
        <begin position="114"/>
        <end position="166"/>
    </location>
</feature>
<dbReference type="Gene3D" id="1.10.287.1490">
    <property type="match status" value="1"/>
</dbReference>
<gene>
    <name evidence="2" type="ORF">PRVXT_001199</name>
</gene>
<protein>
    <recommendedName>
        <fullName evidence="3">C4-type zinc ribbon domain-containing protein</fullName>
    </recommendedName>
</protein>
<name>A0AAU7VPP0_9FIRM</name>
<dbReference type="AlphaFoldDB" id="A0AAU7VPP0"/>
<evidence type="ECO:0000256" key="1">
    <source>
        <dbReference type="SAM" id="Coils"/>
    </source>
</evidence>
<sequence>MLEKLNLLQSLEIKHVNLLKEIQMLEREAKNLNIDTTATEELDKLLLRLESLNKDLKKMSHESGQLNEELKTVEQKYEENVNPKEIESVYDKANIIKEQIFKAEDKELSIMEKMEVLEKEVNFLKSSIESKTINYKKQKDFFAENLKALTVKLQDNDDEIKVIREQMKQEILAQYDLLKSKLSLPVIVALNNGYCSVCGMEQPSYIGNENLVTCVNCSRIFDGSHRS</sequence>
<feature type="coiled-coil region" evidence="1">
    <location>
        <begin position="8"/>
        <end position="76"/>
    </location>
</feature>
<reference evidence="2" key="2">
    <citation type="submission" date="2024-06" db="EMBL/GenBank/DDBJ databases">
        <authorList>
            <person name="Petrova K.O."/>
            <person name="Toshchakov S.V."/>
            <person name="Boltjanskaja Y.V."/>
            <person name="Kevbrin V."/>
        </authorList>
    </citation>
    <scope>NUCLEOTIDE SEQUENCE</scope>
    <source>
        <strain evidence="2">Z-910T</strain>
    </source>
</reference>
<evidence type="ECO:0008006" key="3">
    <source>
        <dbReference type="Google" id="ProtNLM"/>
    </source>
</evidence>